<dbReference type="HOGENOM" id="CLU_179970_0_0_14"/>
<dbReference type="InterPro" id="IPR000424">
    <property type="entry name" value="Primosome_PriB/ssb"/>
</dbReference>
<reference evidence="3 4" key="2">
    <citation type="journal article" date="2012" name="J. Bacteriol.">
        <title>Complete Genome Sequences of Mycoplasma leachii Strain PG50T and the Pathogenic Mycoplasma mycoides subsp. mycoides Small Colony Biotype Strain Gladysdale.</title>
        <authorList>
            <person name="Wise K.S."/>
            <person name="Calcutt M.J."/>
            <person name="Foecking M.F."/>
            <person name="Madupu R."/>
            <person name="Deboy R.T."/>
            <person name="Roske K."/>
            <person name="Hvinden M.L."/>
            <person name="Martin T.R."/>
            <person name="Durkin A.S."/>
            <person name="Glass J.I."/>
            <person name="Methe B.A."/>
        </authorList>
    </citation>
    <scope>NUCLEOTIDE SEQUENCE [LARGE SCALE GENOMIC DNA]</scope>
    <source>
        <strain evidence="4">DSM 21131 / NCTC 10133 / N29 / PG50</strain>
    </source>
</reference>
<organism evidence="3 4">
    <name type="scientific">Mycoplasma leachii (strain DSM 21131 / NCTC 10133 / N29 / PG50)</name>
    <dbReference type="NCBI Taxonomy" id="880447"/>
    <lineage>
        <taxon>Bacteria</taxon>
        <taxon>Bacillati</taxon>
        <taxon>Mycoplasmatota</taxon>
        <taxon>Mollicutes</taxon>
        <taxon>Mycoplasmataceae</taxon>
        <taxon>Mycoplasma</taxon>
    </lineage>
</organism>
<dbReference type="PROSITE" id="PS50935">
    <property type="entry name" value="SSB"/>
    <property type="match status" value="1"/>
</dbReference>
<evidence type="ECO:0000313" key="4">
    <source>
        <dbReference type="Proteomes" id="UP000008712"/>
    </source>
</evidence>
<gene>
    <name evidence="3" type="ordered locus">MSB_A0065</name>
</gene>
<dbReference type="EMBL" id="CP002108">
    <property type="protein sequence ID" value="ADR24017.1"/>
    <property type="molecule type" value="Genomic_DNA"/>
</dbReference>
<evidence type="ECO:0000256" key="2">
    <source>
        <dbReference type="PROSITE-ProRule" id="PRU00252"/>
    </source>
</evidence>
<dbReference type="OrthoDB" id="398911at2"/>
<dbReference type="Proteomes" id="UP000008712">
    <property type="component" value="Chromosome"/>
</dbReference>
<proteinExistence type="predicted"/>
<dbReference type="GO" id="GO:0003697">
    <property type="term" value="F:single-stranded DNA binding"/>
    <property type="evidence" value="ECO:0007669"/>
    <property type="project" value="InterPro"/>
</dbReference>
<dbReference type="InterPro" id="IPR012340">
    <property type="entry name" value="NA-bd_OB-fold"/>
</dbReference>
<dbReference type="KEGG" id="mlc:MSB_A0065"/>
<sequence length="98" mass="11095">MNFVNLIGQLKNDAEIVFISNDEQTKVYSFLLQVPKKDNREKFEVLEITANSNAVDDEFLLHEGAVLGIEGHLVSVPSTDWPGKTYTKIIANRILYLN</sequence>
<name>E4PT38_MYCLG</name>
<keyword evidence="1 2" id="KW-0238">DNA-binding</keyword>
<evidence type="ECO:0000313" key="3">
    <source>
        <dbReference type="EMBL" id="ADR24017.1"/>
    </source>
</evidence>
<protein>
    <submittedName>
        <fullName evidence="3">Uncharacterized protein</fullName>
    </submittedName>
</protein>
<dbReference type="RefSeq" id="WP_013447386.1">
    <property type="nucleotide sequence ID" value="NC_014751.1"/>
</dbReference>
<dbReference type="AlphaFoldDB" id="E4PT38"/>
<keyword evidence="4" id="KW-1185">Reference proteome</keyword>
<evidence type="ECO:0000256" key="1">
    <source>
        <dbReference type="ARBA" id="ARBA00023125"/>
    </source>
</evidence>
<accession>E4PT38</accession>
<reference evidence="4" key="1">
    <citation type="submission" date="2010-07" db="EMBL/GenBank/DDBJ databases">
        <title>Genome sequence of Mycoplasma leachii PG50 MU clone A8.</title>
        <authorList>
            <person name="Wise K."/>
            <person name="Calcutt M.J."/>
            <person name="Foecking M.F."/>
            <person name="Madupu R."/>
            <person name="DeBoy R.T."/>
            <person name="Roske K."/>
            <person name="Martin T.R."/>
            <person name="Hvinden M.L."/>
            <person name="Durkin A.S."/>
            <person name="Glass J."/>
            <person name="Methe B.A."/>
        </authorList>
    </citation>
    <scope>NUCLEOTIDE SEQUENCE [LARGE SCALE GENOMIC DNA]</scope>
    <source>
        <strain evidence="4">DSM 21131 / NCTC 10133 / N29 / PG50</strain>
    </source>
</reference>
<dbReference type="SUPFAM" id="SSF50249">
    <property type="entry name" value="Nucleic acid-binding proteins"/>
    <property type="match status" value="1"/>
</dbReference>
<dbReference type="Gene3D" id="2.40.50.140">
    <property type="entry name" value="Nucleic acid-binding proteins"/>
    <property type="match status" value="1"/>
</dbReference>